<comment type="caution">
    <text evidence="2">The sequence shown here is derived from an EMBL/GenBank/DDBJ whole genome shotgun (WGS) entry which is preliminary data.</text>
</comment>
<feature type="non-terminal residue" evidence="2">
    <location>
        <position position="1"/>
    </location>
</feature>
<gene>
    <name evidence="2" type="ORF">Agub_g632</name>
</gene>
<proteinExistence type="predicted"/>
<evidence type="ECO:0000313" key="2">
    <source>
        <dbReference type="EMBL" id="GFR40084.1"/>
    </source>
</evidence>
<feature type="region of interest" description="Disordered" evidence="1">
    <location>
        <begin position="436"/>
        <end position="457"/>
    </location>
</feature>
<protein>
    <submittedName>
        <fullName evidence="2">Uncharacterized protein</fullName>
    </submittedName>
</protein>
<dbReference type="EMBL" id="BMAR01000001">
    <property type="protein sequence ID" value="GFR40084.1"/>
    <property type="molecule type" value="Genomic_DNA"/>
</dbReference>
<evidence type="ECO:0000313" key="3">
    <source>
        <dbReference type="Proteomes" id="UP001054857"/>
    </source>
</evidence>
<feature type="compositionally biased region" description="Low complexity" evidence="1">
    <location>
        <begin position="195"/>
        <end position="204"/>
    </location>
</feature>
<sequence>ALLTRQIVLGHGDTRLPGEQDIRLRPLRPGEGRYLPVLAALDGTLYLEPRSTTKPPCVYMPAEHDVIHLSPTVSKMPGQSGFIACGPPMDGQKGLHGKSPLHFAVKVKAKSRAEYSYTTFHTIEVHGPGEFGKASRPLEASIKVTPTAQVTNSLPYHMEGYFITVSGPGKEPEMGSSSLDTESNRVAGAPDNPQSGGAANSSGAMSPTLASDLHRRLGRFRRMEAATAGSSGEERQRVLLDMIELVALLKPKERVPDMGTFTANEVKCCLLALLRFELRWAAKRGAKEMELLIRTDSEPADKISWHDLSAFIEWAKHNVRRVNVQPGTTQDFHVDMHKQGILCIKVPELKLISSRPVEVSYGVGTTSSHEAEQLPELMRLIRNDGVESFNDVMRGMQLRNRMEVQKPLLQVVNQHVRDTAGAIGKIGTTVRGALETLGGPTPLKGAPGSPRAEGPAAESAAFWSSHPETLVRVELTVEPGPWPGSGGGASPHGLEAAPGIVPTEVLAVAPGPTSTTAGAGPLAEADELPDNAATAADGMDTAPPGSPAYVAIVMSPSGTSSVRGSSAARTTVGGAVQQVATDESTAAVAAKEARTPSTGLLGMLGALARPTANAPSSGRHSAFASAVDVAAAAACGDMVAPSPAAGATAPLCTEEVQPDAAAQHQSDRAAAARSLFSKKPILRLLGLAGIGKAKEAKTTTAAVLASGALERTDLPVDEDLGQPVHVAAAAANAETARLLPVEPPVVSQEPDLTPPPQPAAEEQHVRIRFHYRPSAVPAAPAFVYRITKRIQTIFDRMVPGVMRDGPDGADRVHSASSMRRGGSIIFPRARRTDSVALSSQRALHVRLQVVPATENAPERVQLQLVAAGAVSQLSRLVRSPDGRPSSRAMAVSRRRITMGPSALPRAFLRSSLPTTTGLG</sequence>
<dbReference type="AlphaFoldDB" id="A0AAD3HG51"/>
<organism evidence="2 3">
    <name type="scientific">Astrephomene gubernaculifera</name>
    <dbReference type="NCBI Taxonomy" id="47775"/>
    <lineage>
        <taxon>Eukaryota</taxon>
        <taxon>Viridiplantae</taxon>
        <taxon>Chlorophyta</taxon>
        <taxon>core chlorophytes</taxon>
        <taxon>Chlorophyceae</taxon>
        <taxon>CS clade</taxon>
        <taxon>Chlamydomonadales</taxon>
        <taxon>Astrephomenaceae</taxon>
        <taxon>Astrephomene</taxon>
    </lineage>
</organism>
<feature type="non-terminal residue" evidence="2">
    <location>
        <position position="919"/>
    </location>
</feature>
<dbReference type="Proteomes" id="UP001054857">
    <property type="component" value="Unassembled WGS sequence"/>
</dbReference>
<keyword evidence="3" id="KW-1185">Reference proteome</keyword>
<evidence type="ECO:0000256" key="1">
    <source>
        <dbReference type="SAM" id="MobiDB-lite"/>
    </source>
</evidence>
<accession>A0AAD3HG51</accession>
<feature type="region of interest" description="Disordered" evidence="1">
    <location>
        <begin position="167"/>
        <end position="208"/>
    </location>
</feature>
<name>A0AAD3HG51_9CHLO</name>
<reference evidence="2 3" key="1">
    <citation type="journal article" date="2021" name="Sci. Rep.">
        <title>Genome sequencing of the multicellular alga Astrephomene provides insights into convergent evolution of germ-soma differentiation.</title>
        <authorList>
            <person name="Yamashita S."/>
            <person name="Yamamoto K."/>
            <person name="Matsuzaki R."/>
            <person name="Suzuki S."/>
            <person name="Yamaguchi H."/>
            <person name="Hirooka S."/>
            <person name="Minakuchi Y."/>
            <person name="Miyagishima S."/>
            <person name="Kawachi M."/>
            <person name="Toyoda A."/>
            <person name="Nozaki H."/>
        </authorList>
    </citation>
    <scope>NUCLEOTIDE SEQUENCE [LARGE SCALE GENOMIC DNA]</scope>
    <source>
        <strain evidence="2 3">NIES-4017</strain>
    </source>
</reference>